<proteinExistence type="predicted"/>
<comment type="caution">
    <text evidence="1">The sequence shown here is derived from an EMBL/GenBank/DDBJ whole genome shotgun (WGS) entry which is preliminary data.</text>
</comment>
<sequence>MAHLWGSRCWLYPENNSCARSMVSLIEQSGIKSFCIELTNWSRRGHIRCTMIFIMALYRTLQQEISLKYATIAGDFTFGISASNVALICFRSLPLAKNSKTARIISSPIICHAVL</sequence>
<evidence type="ECO:0000313" key="1">
    <source>
        <dbReference type="EMBL" id="KAL0297724.1"/>
    </source>
</evidence>
<dbReference type="AlphaFoldDB" id="A0AAW2JSZ3"/>
<gene>
    <name evidence="1" type="ORF">Sradi_6824500</name>
</gene>
<accession>A0AAW2JSZ3</accession>
<dbReference type="EMBL" id="JACGWJ010000032">
    <property type="protein sequence ID" value="KAL0297724.1"/>
    <property type="molecule type" value="Genomic_DNA"/>
</dbReference>
<reference evidence="1" key="1">
    <citation type="submission" date="2020-06" db="EMBL/GenBank/DDBJ databases">
        <authorList>
            <person name="Li T."/>
            <person name="Hu X."/>
            <person name="Zhang T."/>
            <person name="Song X."/>
            <person name="Zhang H."/>
            <person name="Dai N."/>
            <person name="Sheng W."/>
            <person name="Hou X."/>
            <person name="Wei L."/>
        </authorList>
    </citation>
    <scope>NUCLEOTIDE SEQUENCE</scope>
    <source>
        <strain evidence="1">G02</strain>
        <tissue evidence="1">Leaf</tissue>
    </source>
</reference>
<reference evidence="1" key="2">
    <citation type="journal article" date="2024" name="Plant">
        <title>Genomic evolution and insights into agronomic trait innovations of Sesamum species.</title>
        <authorList>
            <person name="Miao H."/>
            <person name="Wang L."/>
            <person name="Qu L."/>
            <person name="Liu H."/>
            <person name="Sun Y."/>
            <person name="Le M."/>
            <person name="Wang Q."/>
            <person name="Wei S."/>
            <person name="Zheng Y."/>
            <person name="Lin W."/>
            <person name="Duan Y."/>
            <person name="Cao H."/>
            <person name="Xiong S."/>
            <person name="Wang X."/>
            <person name="Wei L."/>
            <person name="Li C."/>
            <person name="Ma Q."/>
            <person name="Ju M."/>
            <person name="Zhao R."/>
            <person name="Li G."/>
            <person name="Mu C."/>
            <person name="Tian Q."/>
            <person name="Mei H."/>
            <person name="Zhang T."/>
            <person name="Gao T."/>
            <person name="Zhang H."/>
        </authorList>
    </citation>
    <scope>NUCLEOTIDE SEQUENCE</scope>
    <source>
        <strain evidence="1">G02</strain>
    </source>
</reference>
<protein>
    <submittedName>
        <fullName evidence="1">Uncharacterized protein</fullName>
    </submittedName>
</protein>
<name>A0AAW2JSZ3_SESRA</name>
<organism evidence="1">
    <name type="scientific">Sesamum radiatum</name>
    <name type="common">Black benniseed</name>
    <dbReference type="NCBI Taxonomy" id="300843"/>
    <lineage>
        <taxon>Eukaryota</taxon>
        <taxon>Viridiplantae</taxon>
        <taxon>Streptophyta</taxon>
        <taxon>Embryophyta</taxon>
        <taxon>Tracheophyta</taxon>
        <taxon>Spermatophyta</taxon>
        <taxon>Magnoliopsida</taxon>
        <taxon>eudicotyledons</taxon>
        <taxon>Gunneridae</taxon>
        <taxon>Pentapetalae</taxon>
        <taxon>asterids</taxon>
        <taxon>lamiids</taxon>
        <taxon>Lamiales</taxon>
        <taxon>Pedaliaceae</taxon>
        <taxon>Sesamum</taxon>
    </lineage>
</organism>